<evidence type="ECO:0000313" key="7">
    <source>
        <dbReference type="EMBL" id="WZL75987.1"/>
    </source>
</evidence>
<keyword evidence="3 6" id="KW-0815">Transposition</keyword>
<keyword evidence="8" id="KW-1185">Reference proteome</keyword>
<dbReference type="Proteomes" id="UP001461341">
    <property type="component" value="Chromosome"/>
</dbReference>
<evidence type="ECO:0000313" key="8">
    <source>
        <dbReference type="Proteomes" id="UP001461341"/>
    </source>
</evidence>
<dbReference type="PANTHER" id="PTHR33217">
    <property type="entry name" value="TRANSPOSASE FOR INSERTION SEQUENCE ELEMENT IS1081"/>
    <property type="match status" value="1"/>
</dbReference>
<dbReference type="PROSITE" id="PS01007">
    <property type="entry name" value="TRANSPOSASE_MUTATOR"/>
    <property type="match status" value="1"/>
</dbReference>
<evidence type="ECO:0000256" key="6">
    <source>
        <dbReference type="RuleBase" id="RU365089"/>
    </source>
</evidence>
<evidence type="ECO:0000256" key="3">
    <source>
        <dbReference type="ARBA" id="ARBA00022578"/>
    </source>
</evidence>
<evidence type="ECO:0000256" key="5">
    <source>
        <dbReference type="ARBA" id="ARBA00023172"/>
    </source>
</evidence>
<evidence type="ECO:0000256" key="4">
    <source>
        <dbReference type="ARBA" id="ARBA00023125"/>
    </source>
</evidence>
<sequence length="412" mass="47397">MNKRTTEGCLSSSPTWEELEEWVRGKIQEFIQDLLEQEVTELLGRARYRRQAVVDGVQGYRNGYGKPRKLTLGIGTITIRRPRVRGLEERFESRILPLFARRTREVSNLLPELYLHGLAEGDFDLALRGLLGEDAPISASTVARLKEKWHAEWEAWHKQRLDSLQVVYLWVDGIYVKAGLEKERAALFVVIAGLVDGRKVVVAVAPGHRESVESWSEVLRDLRDRGMNPPKLVIGDGHLGIWGALRNVWPDAGQQRCWNHKILNVLDKLPRTQHVVAKSMLSAIAYAATEAEANEKRREFEAWCRKRGYTQAVETLSRDWERMLTFYRYPKEHWVHLRTTNIVESPLAALRLRTDAAKRFKKVERATAVIWKMLMIAQKKFRRLNAPELLAKVYAGVQYKDGIEVTREEAAA</sequence>
<evidence type="ECO:0000256" key="2">
    <source>
        <dbReference type="ARBA" id="ARBA00010961"/>
    </source>
</evidence>
<reference evidence="7 8" key="1">
    <citation type="submission" date="2023-03" db="EMBL/GenBank/DDBJ databases">
        <title>Novel Species.</title>
        <authorList>
            <person name="Ma S."/>
        </authorList>
    </citation>
    <scope>NUCLEOTIDE SEQUENCE [LARGE SCALE GENOMIC DNA]</scope>
    <source>
        <strain evidence="7 8">B11</strain>
    </source>
</reference>
<protein>
    <recommendedName>
        <fullName evidence="6">Mutator family transposase</fullName>
    </recommendedName>
</protein>
<gene>
    <name evidence="7" type="ORF">QBE54_10445</name>
</gene>
<dbReference type="InterPro" id="IPR001207">
    <property type="entry name" value="Transposase_mutator"/>
</dbReference>
<proteinExistence type="inferred from homology"/>
<accession>A0ABZ2YAJ4</accession>
<comment type="similarity">
    <text evidence="2 6">Belongs to the transposase mutator family.</text>
</comment>
<dbReference type="Pfam" id="PF00872">
    <property type="entry name" value="Transposase_mut"/>
    <property type="match status" value="1"/>
</dbReference>
<organism evidence="7 8">
    <name type="scientific">Thermatribacter velox</name>
    <dbReference type="NCBI Taxonomy" id="3039681"/>
    <lineage>
        <taxon>Bacteria</taxon>
        <taxon>Pseudomonadati</taxon>
        <taxon>Atribacterota</taxon>
        <taxon>Atribacteria</taxon>
        <taxon>Atribacterales</taxon>
        <taxon>Thermatribacteraceae</taxon>
        <taxon>Thermatribacter</taxon>
    </lineage>
</organism>
<dbReference type="PANTHER" id="PTHR33217:SF9">
    <property type="entry name" value="MUTATOR FAMILY TRANSPOSASE"/>
    <property type="match status" value="1"/>
</dbReference>
<dbReference type="RefSeq" id="WP_369018141.1">
    <property type="nucleotide sequence ID" value="NZ_CP121689.1"/>
</dbReference>
<dbReference type="EMBL" id="CP121689">
    <property type="protein sequence ID" value="WZL75987.1"/>
    <property type="molecule type" value="Genomic_DNA"/>
</dbReference>
<dbReference type="NCBIfam" id="NF033543">
    <property type="entry name" value="transpos_IS256"/>
    <property type="match status" value="1"/>
</dbReference>
<comment type="function">
    <text evidence="1 6">Required for the transposition of the insertion element.</text>
</comment>
<name>A0ABZ2YAJ4_9BACT</name>
<evidence type="ECO:0000256" key="1">
    <source>
        <dbReference type="ARBA" id="ARBA00002190"/>
    </source>
</evidence>
<keyword evidence="6" id="KW-0814">Transposable element</keyword>
<keyword evidence="4 6" id="KW-0238">DNA-binding</keyword>
<keyword evidence="5 6" id="KW-0233">DNA recombination</keyword>